<comment type="caution">
    <text evidence="2">The sequence shown here is derived from an EMBL/GenBank/DDBJ whole genome shotgun (WGS) entry which is preliminary data.</text>
</comment>
<proteinExistence type="predicted"/>
<gene>
    <name evidence="2" type="ORF">ADUPG1_013035</name>
</gene>
<dbReference type="Proteomes" id="UP001057375">
    <property type="component" value="Unassembled WGS sequence"/>
</dbReference>
<dbReference type="EMBL" id="BQXS01012585">
    <property type="protein sequence ID" value="GKT25422.1"/>
    <property type="molecule type" value="Genomic_DNA"/>
</dbReference>
<feature type="region of interest" description="Disordered" evidence="1">
    <location>
        <begin position="407"/>
        <end position="452"/>
    </location>
</feature>
<name>A0ABQ5K1J0_9EUKA</name>
<sequence>MSFHRRSKDYIGDFVGVPPLTSIPPKAFPVPPTLPIVPDIPIHGSLLPNKDDTALKFRPSLPPSLGMILEDEIDPSNPRLSKISLNPNPKRQDVSQRVFELLAEAQIALPAPKPEDDTRLYFSKQKFSQPATSDGSGGKMTRKAIEEAVSEARANLKSIRAWDRGAQIRNIQDSFAYAEKPSIPHHPTKKDENGNPLECEYIIPLLPDFTHWEEKLVHVNLTRPGKKDVGLMLFNSIEDEGVSSTAGLGEFFLTFPVTPQERVKIHSKEHPVEEERESQPSGPSTHREEEAEDGEDSDSDYTHISHGKFSLHTAPLKDPSFLLRFSDSIEEGISTINGQQQESTRVCLYRPISAKYTAQWRAHAPMKINISERPLETDEIEQGKMRKHELMDEELSVKDEEVMELVDAEKEAQEEKEKEEQLRLEEEQFLKSIHEKHDKEEDEEDTDGLFAA</sequence>
<evidence type="ECO:0000313" key="2">
    <source>
        <dbReference type="EMBL" id="GKT25422.1"/>
    </source>
</evidence>
<reference evidence="2" key="1">
    <citation type="submission" date="2022-03" db="EMBL/GenBank/DDBJ databases">
        <title>Draft genome sequence of Aduncisulcus paluster, a free-living microaerophilic Fornicata.</title>
        <authorList>
            <person name="Yuyama I."/>
            <person name="Kume K."/>
            <person name="Tamura T."/>
            <person name="Inagaki Y."/>
            <person name="Hashimoto T."/>
        </authorList>
    </citation>
    <scope>NUCLEOTIDE SEQUENCE</scope>
    <source>
        <strain evidence="2">NY0171</strain>
    </source>
</reference>
<accession>A0ABQ5K1J0</accession>
<evidence type="ECO:0000313" key="3">
    <source>
        <dbReference type="Proteomes" id="UP001057375"/>
    </source>
</evidence>
<feature type="compositionally biased region" description="Acidic residues" evidence="1">
    <location>
        <begin position="290"/>
        <end position="299"/>
    </location>
</feature>
<organism evidence="2 3">
    <name type="scientific">Aduncisulcus paluster</name>
    <dbReference type="NCBI Taxonomy" id="2918883"/>
    <lineage>
        <taxon>Eukaryota</taxon>
        <taxon>Metamonada</taxon>
        <taxon>Carpediemonas-like organisms</taxon>
        <taxon>Aduncisulcus</taxon>
    </lineage>
</organism>
<feature type="region of interest" description="Disordered" evidence="1">
    <location>
        <begin position="264"/>
        <end position="305"/>
    </location>
</feature>
<feature type="compositionally biased region" description="Basic and acidic residues" evidence="1">
    <location>
        <begin position="407"/>
        <end position="439"/>
    </location>
</feature>
<feature type="compositionally biased region" description="Acidic residues" evidence="1">
    <location>
        <begin position="440"/>
        <end position="452"/>
    </location>
</feature>
<feature type="compositionally biased region" description="Basic and acidic residues" evidence="1">
    <location>
        <begin position="264"/>
        <end position="273"/>
    </location>
</feature>
<evidence type="ECO:0000256" key="1">
    <source>
        <dbReference type="SAM" id="MobiDB-lite"/>
    </source>
</evidence>
<keyword evidence="3" id="KW-1185">Reference proteome</keyword>
<protein>
    <submittedName>
        <fullName evidence="2">Uncharacterized protein</fullName>
    </submittedName>
</protein>